<dbReference type="InterPro" id="IPR027417">
    <property type="entry name" value="P-loop_NTPase"/>
</dbReference>
<keyword evidence="2" id="KW-0963">Cytoplasm</keyword>
<dbReference type="GO" id="GO:0000922">
    <property type="term" value="C:spindle pole"/>
    <property type="evidence" value="ECO:0007669"/>
    <property type="project" value="TreeGrafter"/>
</dbReference>
<name>A0A830HNU9_9CHLO</name>
<feature type="region of interest" description="Disordered" evidence="5">
    <location>
        <begin position="1"/>
        <end position="61"/>
    </location>
</feature>
<dbReference type="GO" id="GO:0005516">
    <property type="term" value="F:calmodulin binding"/>
    <property type="evidence" value="ECO:0007669"/>
    <property type="project" value="UniProtKB-KW"/>
</dbReference>
<dbReference type="SMART" id="SM00015">
    <property type="entry name" value="IQ"/>
    <property type="match status" value="28"/>
</dbReference>
<dbReference type="Proteomes" id="UP000660262">
    <property type="component" value="Unassembled WGS sequence"/>
</dbReference>
<evidence type="ECO:0000256" key="2">
    <source>
        <dbReference type="ARBA" id="ARBA00022490"/>
    </source>
</evidence>
<dbReference type="PANTHER" id="PTHR22706">
    <property type="entry name" value="ASSEMBLY FACTOR FOR SPINDLE MICROTUBULES"/>
    <property type="match status" value="1"/>
</dbReference>
<feature type="domain" description="Calponin-homology (CH)" evidence="6">
    <location>
        <begin position="610"/>
        <end position="730"/>
    </location>
</feature>
<evidence type="ECO:0000256" key="1">
    <source>
        <dbReference type="ARBA" id="ARBA00004496"/>
    </source>
</evidence>
<keyword evidence="8" id="KW-1185">Reference proteome</keyword>
<comment type="subcellular location">
    <subcellularLocation>
        <location evidence="1">Cytoplasm</location>
    </subcellularLocation>
</comment>
<dbReference type="Gene3D" id="1.10.418.10">
    <property type="entry name" value="Calponin-like domain"/>
    <property type="match status" value="1"/>
</dbReference>
<feature type="region of interest" description="Disordered" evidence="5">
    <location>
        <begin position="211"/>
        <end position="334"/>
    </location>
</feature>
<dbReference type="GO" id="GO:0000278">
    <property type="term" value="P:mitotic cell cycle"/>
    <property type="evidence" value="ECO:0007669"/>
    <property type="project" value="TreeGrafter"/>
</dbReference>
<feature type="compositionally biased region" description="Low complexity" evidence="5">
    <location>
        <begin position="316"/>
        <end position="334"/>
    </location>
</feature>
<keyword evidence="4" id="KW-0112">Calmodulin-binding</keyword>
<keyword evidence="3" id="KW-0677">Repeat</keyword>
<dbReference type="EMBL" id="BNJQ01000020">
    <property type="protein sequence ID" value="GHP08393.1"/>
    <property type="molecule type" value="Genomic_DNA"/>
</dbReference>
<dbReference type="SUPFAM" id="SSF47576">
    <property type="entry name" value="Calponin-homology domain, CH-domain"/>
    <property type="match status" value="1"/>
</dbReference>
<reference evidence="7" key="1">
    <citation type="submission" date="2020-10" db="EMBL/GenBank/DDBJ databases">
        <title>Unveiling of a novel bifunctional photoreceptor, Dualchrome1, isolated from a cosmopolitan green alga.</title>
        <authorList>
            <person name="Suzuki S."/>
            <person name="Kawachi M."/>
        </authorList>
    </citation>
    <scope>NUCLEOTIDE SEQUENCE</scope>
    <source>
        <strain evidence="7">NIES 2893</strain>
    </source>
</reference>
<dbReference type="PROSITE" id="PS50096">
    <property type="entry name" value="IQ"/>
    <property type="match status" value="24"/>
</dbReference>
<dbReference type="SUPFAM" id="SSF48371">
    <property type="entry name" value="ARM repeat"/>
    <property type="match status" value="1"/>
</dbReference>
<dbReference type="GO" id="GO:0051295">
    <property type="term" value="P:establishment of meiotic spindle localization"/>
    <property type="evidence" value="ECO:0007669"/>
    <property type="project" value="TreeGrafter"/>
</dbReference>
<evidence type="ECO:0000256" key="3">
    <source>
        <dbReference type="ARBA" id="ARBA00022737"/>
    </source>
</evidence>
<feature type="compositionally biased region" description="Low complexity" evidence="5">
    <location>
        <begin position="226"/>
        <end position="238"/>
    </location>
</feature>
<dbReference type="GO" id="GO:0007051">
    <property type="term" value="P:spindle organization"/>
    <property type="evidence" value="ECO:0007669"/>
    <property type="project" value="TreeGrafter"/>
</dbReference>
<evidence type="ECO:0000256" key="4">
    <source>
        <dbReference type="ARBA" id="ARBA00022860"/>
    </source>
</evidence>
<proteinExistence type="predicted"/>
<dbReference type="CDD" id="cd21223">
    <property type="entry name" value="CH_ASPM_rpt1"/>
    <property type="match status" value="1"/>
</dbReference>
<dbReference type="InterPro" id="IPR016024">
    <property type="entry name" value="ARM-type_fold"/>
</dbReference>
<gene>
    <name evidence="7" type="ORF">PPROV_000713200</name>
</gene>
<dbReference type="PANTHER" id="PTHR22706:SF1">
    <property type="entry name" value="ASSEMBLY FACTOR FOR SPINDLE MICROTUBULES"/>
    <property type="match status" value="1"/>
</dbReference>
<dbReference type="SUPFAM" id="SSF52540">
    <property type="entry name" value="P-loop containing nucleoside triphosphate hydrolases"/>
    <property type="match status" value="1"/>
</dbReference>
<accession>A0A830HNU9</accession>
<evidence type="ECO:0000256" key="5">
    <source>
        <dbReference type="SAM" id="MobiDB-lite"/>
    </source>
</evidence>
<dbReference type="Pfam" id="PF00612">
    <property type="entry name" value="IQ"/>
    <property type="match status" value="14"/>
</dbReference>
<sequence>MTTHNLGGSHARAFGVDISNTPKTTTQKAGGPLHSHSHKKGSSNSRSLQQPGVKLLFGSPNDTTNHAAAAAAAAAHEDTNLASEEDTPTLILTWPALATPWVDFGRTANYAKKTLHIQNPSSTQPQVVCVDVGNKAKASGFDVVGARELEVAPNGTVNVTLAWTPTYDAADASKNNLKELVYVQWQQLDEEGDVVNNRRLEIKVCGVAAGASPRTARRVTRSMARSAAGANSPPVAAALGKRRMPAVTSLSRKTTSAAAKKQAPPPPSQQQQEAPSAKRSKGEMGSAIPRPTSTIARQRSAPVPVASKLRLKKSRSSTATTSSSSSSATRQISASRPAFGAFHAELWMRKQERAFAGWLNEILAPQSCSATTQTASSTEAAPSAHATAMSHRRLVAKTRGLLWRLYSQGTDTPANTTGITKSNASSIIPLLLRMESSIDKQRLALSESSSLMTDIRLRDNAHAGVLAYHPFWLKLALEVVVGDDAARLRPATADESDEDSAAHAELVAFVKHRFFADPELSKNYQSVPGVENGLHKDGYVVALRALVLKRVLLLALVLDRAVQSQYKPIGCPPLFRVQRRSDDAAAAVLLKRSSDVVVQCLSESVAGSGDVLRHLKVNFKYTLSHEQTSIMEANFAVSNVATDLRDGMRLCKLVDALASTNPPAMDGVKYPADKRALQLHNVSLALASFKACGSSVVSPTSSEEAYAREIVDGHRETTLAVLWSIYAEHQVSRLVCTPEVSHDTLTVLETWIASKHRAEAAKVGTGLARYRSRAVQAQERQQAHLTARLPSYIGEATMEIGESSAKAFHAVFQWFYGHSLLTGFAEGALHTFQQGCGDGYLLCHVVAHYAPSLLDADEVYRPPRALLRMKLAEWVASASAPDGIGAVGDEDVFVYGASAKSATEDDAPLSPEPDVPFVFNTGSAEEDAARTAAHQRGVARNFALLRTAFETMGGVPSHALTSDDAFDGTQLGADEKAAAVLVSMLCARLLEVSKEHRAACCMQRVFRAKLRLKRAPGQSAARLHLHMWQAAAAVIERFWVGYKVKCAFRTAQRAAVAIQSRVRSFLAQRKYIRFCSAMISIQSLWRGQLARRDFMWNKTVPRVLAKGLLRARAMRASRRLARRTPAAVRIQTAARRFLCRSRYQRLTRAITTLQHLWRTRGDTSRATFMEMRKSAVVLQRGWRAQKAYRVHVARVRNAAATKIQASSRGWHVRKRLAKERGEAQSLICIVAAQALVRGFLVRSRARRAAVAVARRQEAEKAAVCIQAAARGIAARRNLQLMQNAATTVQCALRRHAFNKRVAHREHAACINAAATKMQSLCRGFLARTVVGRMRAELVIREMAAMTVQAAMRGRLARIEASRIRAEIAMLKARESAAVTVQAAMRGWLARIEASRMRAEIAMLKARESAAVTVQAAMRGRLARIEASRMRAEIAMLKARESAAVTVQAAMRGRLARIEASRMRAEMNRMRALWEVARNMAATTLQTAMRGRLARIEASRIRAEIAMLKARESAAVTVQAAMRGRLARIEASRMRAEIAMLKARESAAALTIQTAFRGLVARRKAEMERAAVVRLQSAVRGFHVRAEFTALRSSRAKMAQASTLLQSAARGFLVRRALMRQSDAARQIQAAMRGHVARLEVARMRAELATLRESAAIAIQSAMRGRLRARRMQAELAVQRETSAIAIQAAMRGRVARLEVARMRAELAVQRETSAIAIQAAMRGRVARLEVARMRAELAVQRETSAIAIQAAMRGRVARLEVARMRAELAVQRETSAIAIQAAMRGRVARLEVARMRAELAVQRETSAIAIQAAMRGRVARLEVARMRAELAVQRETSAIAIQAAMRGWQVRKNLVKIELAAIEIQRRTRGILARARASVVREEAMRRARTAAATAATLPAAERVGKRTMWALSILSSSQDLVHLGEACDALVECCSTGGAACQSLVAGNGGVDMLLRYVRSCGRSESHLSLLSKCLTVLRVCAMPSAPSAVHIARARACVPILLEQMQACRDKPLVFDAACEVLVLLAQNASCRTIAFAPSAAPANATVTPARANSGGFDAETIKRLALMHGILSKRHTADSQWLARMSSARTARGVAAAEAAKQKLAACAGSIKRVEALLDALGVDASAREMLATPATPAVHRTPLTVYKSAAPMSTLRRRRTPSKEGGVGG</sequence>
<dbReference type="InterPro" id="IPR051185">
    <property type="entry name" value="ASPM"/>
</dbReference>
<evidence type="ECO:0000259" key="6">
    <source>
        <dbReference type="PROSITE" id="PS50021"/>
    </source>
</evidence>
<dbReference type="GO" id="GO:0005737">
    <property type="term" value="C:cytoplasm"/>
    <property type="evidence" value="ECO:0007669"/>
    <property type="project" value="UniProtKB-SubCell"/>
</dbReference>
<dbReference type="InterPro" id="IPR000048">
    <property type="entry name" value="IQ_motif_EF-hand-BS"/>
</dbReference>
<evidence type="ECO:0000313" key="8">
    <source>
        <dbReference type="Proteomes" id="UP000660262"/>
    </source>
</evidence>
<dbReference type="Gene3D" id="1.20.5.190">
    <property type="match status" value="12"/>
</dbReference>
<dbReference type="PROSITE" id="PS50021">
    <property type="entry name" value="CH"/>
    <property type="match status" value="1"/>
</dbReference>
<evidence type="ECO:0000313" key="7">
    <source>
        <dbReference type="EMBL" id="GHP08393.1"/>
    </source>
</evidence>
<feature type="compositionally biased region" description="Polar residues" evidence="5">
    <location>
        <begin position="18"/>
        <end position="28"/>
    </location>
</feature>
<comment type="caution">
    <text evidence="7">The sequence shown here is derived from an EMBL/GenBank/DDBJ whole genome shotgun (WGS) entry which is preliminary data.</text>
</comment>
<dbReference type="InterPro" id="IPR036872">
    <property type="entry name" value="CH_dom_sf"/>
</dbReference>
<protein>
    <recommendedName>
        <fullName evidence="6">Calponin-homology (CH) domain-containing protein</fullName>
    </recommendedName>
</protein>
<organism evidence="7 8">
    <name type="scientific">Pycnococcus provasolii</name>
    <dbReference type="NCBI Taxonomy" id="41880"/>
    <lineage>
        <taxon>Eukaryota</taxon>
        <taxon>Viridiplantae</taxon>
        <taxon>Chlorophyta</taxon>
        <taxon>Pseudoscourfieldiophyceae</taxon>
        <taxon>Pseudoscourfieldiales</taxon>
        <taxon>Pycnococcaceae</taxon>
        <taxon>Pycnococcus</taxon>
    </lineage>
</organism>
<dbReference type="OrthoDB" id="2148418at2759"/>
<dbReference type="Pfam" id="PF00307">
    <property type="entry name" value="CH"/>
    <property type="match status" value="1"/>
</dbReference>
<dbReference type="InterPro" id="IPR001715">
    <property type="entry name" value="CH_dom"/>
</dbReference>